<dbReference type="OrthoDB" id="4236071at2"/>
<dbReference type="GeneID" id="51865083"/>
<keyword evidence="1" id="KW-1133">Transmembrane helix</keyword>
<gene>
    <name evidence="2" type="ordered locus">SVEN_4520</name>
</gene>
<organism evidence="2 3">
    <name type="scientific">Streptomyces venezuelae (strain ATCC 10712 / CBS 650.69 / DSM 40230 / JCM 4526 / NBRC 13096 / PD 04745)</name>
    <dbReference type="NCBI Taxonomy" id="953739"/>
    <lineage>
        <taxon>Bacteria</taxon>
        <taxon>Bacillati</taxon>
        <taxon>Actinomycetota</taxon>
        <taxon>Actinomycetes</taxon>
        <taxon>Kitasatosporales</taxon>
        <taxon>Streptomycetaceae</taxon>
        <taxon>Streptomyces</taxon>
    </lineage>
</organism>
<dbReference type="KEGG" id="sve:SVEN_4520"/>
<evidence type="ECO:0000313" key="3">
    <source>
        <dbReference type="Proteomes" id="UP000006854"/>
    </source>
</evidence>
<feature type="transmembrane region" description="Helical" evidence="1">
    <location>
        <begin position="18"/>
        <end position="36"/>
    </location>
</feature>
<dbReference type="PATRIC" id="fig|953739.5.peg.7020"/>
<keyword evidence="1" id="KW-0812">Transmembrane</keyword>
<proteinExistence type="predicted"/>
<sequence>MGGEPATESRGSRLRTHIGWWVGISSAAIGILAFFLTRCESDAPSLGEWRAKADAICEQEFPGVIQKMQASDAAFLELLRKPEPTQVDRNTASEAAQEVSVSMRHLVGSWRALEQPDERRGEIDALHTAGADFSEAYASFSSAIYSDEYMDEVYGEQEEAALTALTHQIEVLDLKECKVQVGGPEDEGEIIVP</sequence>
<dbReference type="Proteomes" id="UP000006854">
    <property type="component" value="Chromosome"/>
</dbReference>
<dbReference type="AlphaFoldDB" id="F2RL47"/>
<protein>
    <submittedName>
        <fullName evidence="2">Uncharacterized protein</fullName>
    </submittedName>
</protein>
<dbReference type="HOGENOM" id="CLU_1408100_0_0_11"/>
<dbReference type="EMBL" id="FR845719">
    <property type="protein sequence ID" value="CCA57806.1"/>
    <property type="molecule type" value="Genomic_DNA"/>
</dbReference>
<keyword evidence="3" id="KW-1185">Reference proteome</keyword>
<dbReference type="RefSeq" id="WP_015035707.1">
    <property type="nucleotide sequence ID" value="NZ_CP029197.1"/>
</dbReference>
<evidence type="ECO:0000256" key="1">
    <source>
        <dbReference type="SAM" id="Phobius"/>
    </source>
</evidence>
<name>F2RL47_STRVP</name>
<accession>F2RL47</accession>
<keyword evidence="1" id="KW-0472">Membrane</keyword>
<dbReference type="STRING" id="953739.SVEN_4520"/>
<evidence type="ECO:0000313" key="2">
    <source>
        <dbReference type="EMBL" id="CCA57806.1"/>
    </source>
</evidence>
<reference evidence="2 3" key="1">
    <citation type="journal article" date="2011" name="BMC Genomics">
        <title>Genome-wide analysis of the role of GlnR in Streptomyces venezuelae provides new insights into global nitrogen regulation in actinomycetes.</title>
        <authorList>
            <person name="Pullan S.T."/>
            <person name="Bibb M.J."/>
            <person name="Merrick M."/>
        </authorList>
    </citation>
    <scope>NUCLEOTIDE SEQUENCE [LARGE SCALE GENOMIC DNA]</scope>
    <source>
        <strain evidence="3">ATCC 10712 / CBS 650.69 / DSM 40230 / JCM 4526 / NBRC 13096 / PD 04745</strain>
    </source>
</reference>